<comment type="catalytic activity">
    <reaction evidence="1">
        <text>ATP + protein L-histidine = ADP + protein N-phospho-L-histidine.</text>
        <dbReference type="EC" id="2.7.13.3"/>
    </reaction>
</comment>
<evidence type="ECO:0000256" key="1">
    <source>
        <dbReference type="ARBA" id="ARBA00000085"/>
    </source>
</evidence>
<dbReference type="InterPro" id="IPR003661">
    <property type="entry name" value="HisK_dim/P_dom"/>
</dbReference>
<evidence type="ECO:0000313" key="12">
    <source>
        <dbReference type="EMBL" id="HJC24751.1"/>
    </source>
</evidence>
<evidence type="ECO:0000256" key="6">
    <source>
        <dbReference type="ARBA" id="ARBA00022777"/>
    </source>
</evidence>
<evidence type="ECO:0000259" key="11">
    <source>
        <dbReference type="PROSITE" id="PS50885"/>
    </source>
</evidence>
<dbReference type="Gene3D" id="1.10.287.130">
    <property type="match status" value="1"/>
</dbReference>
<sequence>MLRRKIAESLTVRIFLITVLILLGAGGITFGLIAWATPSTYTAVVSSDLNRQADALTDRLAEVSPEDCGELLDEFVRSTGASVILLDAEGRSVETGSLLASPVFYEYDEYESTVVTSSGDTAVTFSADQPWADSSVTVTMSEGNAVISDVHFAGQEEVYSLYITPRVEAKNLAVQALIQMAPWLLLALLAFSLLCALVYSRYITRPIVRLSDIAGRMAELDFQWECAERRKDEIGALGRSLDQMARRLSAALKELEAANQALRGEMEQERRLDRQRVAFFSAASHELKTPVTILKGQLTGMLDGVGVYRDRDKYLLRSLQVTGRMESLIREILSISRMESGTAELCLESTDLSALLEKQGQSHAELFSQRKQHLISELTPRILVTGDASLLEKAVGNLLSNASAYSPEGAEIRVWCGLLQNRPALTVENTKARIGDDALPHLFEAFYREEASRNRSTGGSGLGLYLVRMILERHNASCSIENTAEGVRATIRFPGQENIST</sequence>
<proteinExistence type="predicted"/>
<dbReference type="InterPro" id="IPR005467">
    <property type="entry name" value="His_kinase_dom"/>
</dbReference>
<dbReference type="PANTHER" id="PTHR45453:SF3">
    <property type="entry name" value="HISTIDINE KINASE"/>
    <property type="match status" value="1"/>
</dbReference>
<feature type="transmembrane region" description="Helical" evidence="9">
    <location>
        <begin position="12"/>
        <end position="36"/>
    </location>
</feature>
<keyword evidence="9" id="KW-1133">Transmembrane helix</keyword>
<dbReference type="PRINTS" id="PR00344">
    <property type="entry name" value="BCTRLSENSOR"/>
</dbReference>
<dbReference type="AlphaFoldDB" id="A0A9D2SS17"/>
<evidence type="ECO:0000256" key="9">
    <source>
        <dbReference type="SAM" id="Phobius"/>
    </source>
</evidence>
<evidence type="ECO:0000256" key="8">
    <source>
        <dbReference type="SAM" id="Coils"/>
    </source>
</evidence>
<dbReference type="Gene3D" id="3.30.565.10">
    <property type="entry name" value="Histidine kinase-like ATPase, C-terminal domain"/>
    <property type="match status" value="1"/>
</dbReference>
<comment type="subcellular location">
    <subcellularLocation>
        <location evidence="2">Membrane</location>
    </subcellularLocation>
</comment>
<dbReference type="InterPro" id="IPR036890">
    <property type="entry name" value="HATPase_C_sf"/>
</dbReference>
<feature type="domain" description="Histidine kinase" evidence="10">
    <location>
        <begin position="282"/>
        <end position="497"/>
    </location>
</feature>
<evidence type="ECO:0000256" key="4">
    <source>
        <dbReference type="ARBA" id="ARBA00022553"/>
    </source>
</evidence>
<evidence type="ECO:0000313" key="13">
    <source>
        <dbReference type="Proteomes" id="UP000823891"/>
    </source>
</evidence>
<dbReference type="SMART" id="SM00387">
    <property type="entry name" value="HATPase_c"/>
    <property type="match status" value="1"/>
</dbReference>
<reference evidence="12" key="2">
    <citation type="submission" date="2021-04" db="EMBL/GenBank/DDBJ databases">
        <authorList>
            <person name="Gilroy R."/>
        </authorList>
    </citation>
    <scope>NUCLEOTIDE SEQUENCE</scope>
    <source>
        <strain evidence="12">USAMLcec2-132</strain>
    </source>
</reference>
<dbReference type="Pfam" id="PF00672">
    <property type="entry name" value="HAMP"/>
    <property type="match status" value="1"/>
</dbReference>
<dbReference type="InterPro" id="IPR003594">
    <property type="entry name" value="HATPase_dom"/>
</dbReference>
<dbReference type="CDD" id="cd06225">
    <property type="entry name" value="HAMP"/>
    <property type="match status" value="1"/>
</dbReference>
<dbReference type="Gene3D" id="6.10.340.10">
    <property type="match status" value="1"/>
</dbReference>
<keyword evidence="9" id="KW-0472">Membrane</keyword>
<comment type="caution">
    <text evidence="12">The sequence shown here is derived from an EMBL/GenBank/DDBJ whole genome shotgun (WGS) entry which is preliminary data.</text>
</comment>
<dbReference type="GO" id="GO:0000155">
    <property type="term" value="F:phosphorelay sensor kinase activity"/>
    <property type="evidence" value="ECO:0007669"/>
    <property type="project" value="InterPro"/>
</dbReference>
<organism evidence="12 13">
    <name type="scientific">Candidatus Eisenbergiella merdavium</name>
    <dbReference type="NCBI Taxonomy" id="2838551"/>
    <lineage>
        <taxon>Bacteria</taxon>
        <taxon>Bacillati</taxon>
        <taxon>Bacillota</taxon>
        <taxon>Clostridia</taxon>
        <taxon>Lachnospirales</taxon>
        <taxon>Lachnospiraceae</taxon>
        <taxon>Eisenbergiella</taxon>
    </lineage>
</organism>
<reference evidence="12" key="1">
    <citation type="journal article" date="2021" name="PeerJ">
        <title>Extensive microbial diversity within the chicken gut microbiome revealed by metagenomics and culture.</title>
        <authorList>
            <person name="Gilroy R."/>
            <person name="Ravi A."/>
            <person name="Getino M."/>
            <person name="Pursley I."/>
            <person name="Horton D.L."/>
            <person name="Alikhan N.F."/>
            <person name="Baker D."/>
            <person name="Gharbi K."/>
            <person name="Hall N."/>
            <person name="Watson M."/>
            <person name="Adriaenssens E.M."/>
            <person name="Foster-Nyarko E."/>
            <person name="Jarju S."/>
            <person name="Secka A."/>
            <person name="Antonio M."/>
            <person name="Oren A."/>
            <person name="Chaudhuri R.R."/>
            <person name="La Ragione R."/>
            <person name="Hildebrand F."/>
            <person name="Pallen M.J."/>
        </authorList>
    </citation>
    <scope>NUCLEOTIDE SEQUENCE</scope>
    <source>
        <strain evidence="12">USAMLcec2-132</strain>
    </source>
</reference>
<feature type="transmembrane region" description="Helical" evidence="9">
    <location>
        <begin position="180"/>
        <end position="199"/>
    </location>
</feature>
<gene>
    <name evidence="12" type="ORF">H9761_13770</name>
</gene>
<dbReference type="PROSITE" id="PS50109">
    <property type="entry name" value="HIS_KIN"/>
    <property type="match status" value="1"/>
</dbReference>
<dbReference type="EC" id="2.7.13.3" evidence="3"/>
<evidence type="ECO:0000259" key="10">
    <source>
        <dbReference type="PROSITE" id="PS50109"/>
    </source>
</evidence>
<evidence type="ECO:0000256" key="7">
    <source>
        <dbReference type="ARBA" id="ARBA00023012"/>
    </source>
</evidence>
<dbReference type="SUPFAM" id="SSF47384">
    <property type="entry name" value="Homodimeric domain of signal transducing histidine kinase"/>
    <property type="match status" value="1"/>
</dbReference>
<dbReference type="InterPro" id="IPR036097">
    <property type="entry name" value="HisK_dim/P_sf"/>
</dbReference>
<dbReference type="SUPFAM" id="SSF158472">
    <property type="entry name" value="HAMP domain-like"/>
    <property type="match status" value="1"/>
</dbReference>
<evidence type="ECO:0000256" key="3">
    <source>
        <dbReference type="ARBA" id="ARBA00012438"/>
    </source>
</evidence>
<protein>
    <recommendedName>
        <fullName evidence="3">histidine kinase</fullName>
        <ecNumber evidence="3">2.7.13.3</ecNumber>
    </recommendedName>
</protein>
<accession>A0A9D2SS17</accession>
<dbReference type="EMBL" id="DWWS01000047">
    <property type="protein sequence ID" value="HJC24751.1"/>
    <property type="molecule type" value="Genomic_DNA"/>
</dbReference>
<keyword evidence="9" id="KW-0812">Transmembrane</keyword>
<keyword evidence="6 12" id="KW-0418">Kinase</keyword>
<evidence type="ECO:0000256" key="5">
    <source>
        <dbReference type="ARBA" id="ARBA00022679"/>
    </source>
</evidence>
<dbReference type="SMART" id="SM00304">
    <property type="entry name" value="HAMP"/>
    <property type="match status" value="1"/>
</dbReference>
<dbReference type="Pfam" id="PF00512">
    <property type="entry name" value="HisKA"/>
    <property type="match status" value="1"/>
</dbReference>
<dbReference type="SUPFAM" id="SSF55874">
    <property type="entry name" value="ATPase domain of HSP90 chaperone/DNA topoisomerase II/histidine kinase"/>
    <property type="match status" value="1"/>
</dbReference>
<dbReference type="InterPro" id="IPR003660">
    <property type="entry name" value="HAMP_dom"/>
</dbReference>
<feature type="domain" description="HAMP" evidence="11">
    <location>
        <begin position="201"/>
        <end position="253"/>
    </location>
</feature>
<dbReference type="SMART" id="SM00388">
    <property type="entry name" value="HisKA"/>
    <property type="match status" value="1"/>
</dbReference>
<keyword evidence="7" id="KW-0902">Two-component regulatory system</keyword>
<dbReference type="Proteomes" id="UP000823891">
    <property type="component" value="Unassembled WGS sequence"/>
</dbReference>
<dbReference type="GO" id="GO:0016036">
    <property type="term" value="P:cellular response to phosphate starvation"/>
    <property type="evidence" value="ECO:0007669"/>
    <property type="project" value="TreeGrafter"/>
</dbReference>
<dbReference type="GO" id="GO:0005886">
    <property type="term" value="C:plasma membrane"/>
    <property type="evidence" value="ECO:0007669"/>
    <property type="project" value="TreeGrafter"/>
</dbReference>
<dbReference type="InterPro" id="IPR050351">
    <property type="entry name" value="BphY/WalK/GraS-like"/>
</dbReference>
<feature type="coiled-coil region" evidence="8">
    <location>
        <begin position="241"/>
        <end position="275"/>
    </location>
</feature>
<keyword evidence="8" id="KW-0175">Coiled coil</keyword>
<dbReference type="PROSITE" id="PS50885">
    <property type="entry name" value="HAMP"/>
    <property type="match status" value="1"/>
</dbReference>
<evidence type="ECO:0000256" key="2">
    <source>
        <dbReference type="ARBA" id="ARBA00004370"/>
    </source>
</evidence>
<dbReference type="GO" id="GO:0004721">
    <property type="term" value="F:phosphoprotein phosphatase activity"/>
    <property type="evidence" value="ECO:0007669"/>
    <property type="project" value="TreeGrafter"/>
</dbReference>
<keyword evidence="4" id="KW-0597">Phosphoprotein</keyword>
<dbReference type="Pfam" id="PF02518">
    <property type="entry name" value="HATPase_c"/>
    <property type="match status" value="1"/>
</dbReference>
<name>A0A9D2SS17_9FIRM</name>
<dbReference type="PANTHER" id="PTHR45453">
    <property type="entry name" value="PHOSPHATE REGULON SENSOR PROTEIN PHOR"/>
    <property type="match status" value="1"/>
</dbReference>
<dbReference type="InterPro" id="IPR004358">
    <property type="entry name" value="Sig_transdc_His_kin-like_C"/>
</dbReference>
<keyword evidence="5" id="KW-0808">Transferase</keyword>
<dbReference type="CDD" id="cd00082">
    <property type="entry name" value="HisKA"/>
    <property type="match status" value="1"/>
</dbReference>